<proteinExistence type="predicted"/>
<sequence>MATIREIAREAGYSPATVSRVLNGDQTFSVSKKAREQILKVAHELNYDHRLIKERGYSVAVIFAVTPQEELRDVYFSGLRKSLIESAEESNIELSFCKNADEVDVEKIDGIIAVGRFLSAELEKMKQLGIQVLFVDSNPDPHEFNSVQPNLQMMVETAIDYFVQTGYQKIGFIGGRSWDSTEGRNVLRDTRTRCFESRARELGLFNPEHVFIGDNFSVDSGYQVGREIVGKIRDDLPQAFLVASDPLAVGVLQAFNENKLTVPEDVSMISINDIDIAKYVSPPLTTFRIDTEELGKVAIETLRNLIVAPKKSKRMILLDADLVFRKSFSI</sequence>
<keyword evidence="1" id="KW-0805">Transcription regulation</keyword>
<evidence type="ECO:0000256" key="1">
    <source>
        <dbReference type="ARBA" id="ARBA00023015"/>
    </source>
</evidence>
<accession>A0A3E4MF96</accession>
<dbReference type="Proteomes" id="UP000260790">
    <property type="component" value="Unassembled WGS sequence"/>
</dbReference>
<dbReference type="PANTHER" id="PTHR30146:SF149">
    <property type="entry name" value="HTH-TYPE TRANSCRIPTIONAL REGULATOR EBGR"/>
    <property type="match status" value="1"/>
</dbReference>
<comment type="caution">
    <text evidence="4">The sequence shown here is derived from an EMBL/GenBank/DDBJ whole genome shotgun (WGS) entry which is preliminary data.</text>
</comment>
<dbReference type="GO" id="GO:0003700">
    <property type="term" value="F:DNA-binding transcription factor activity"/>
    <property type="evidence" value="ECO:0007669"/>
    <property type="project" value="TreeGrafter"/>
</dbReference>
<dbReference type="SMART" id="SM00354">
    <property type="entry name" value="HTH_LACI"/>
    <property type="match status" value="1"/>
</dbReference>
<name>A0A3E4MF96_9LACO</name>
<dbReference type="CDD" id="cd01392">
    <property type="entry name" value="HTH_LacI"/>
    <property type="match status" value="1"/>
</dbReference>
<evidence type="ECO:0000256" key="3">
    <source>
        <dbReference type="ARBA" id="ARBA00023163"/>
    </source>
</evidence>
<organism evidence="4 5">
    <name type="scientific">Ligilactobacillus ruminis</name>
    <dbReference type="NCBI Taxonomy" id="1623"/>
    <lineage>
        <taxon>Bacteria</taxon>
        <taxon>Bacillati</taxon>
        <taxon>Bacillota</taxon>
        <taxon>Bacilli</taxon>
        <taxon>Lactobacillales</taxon>
        <taxon>Lactobacillaceae</taxon>
        <taxon>Ligilactobacillus</taxon>
    </lineage>
</organism>
<dbReference type="Pfam" id="PF00356">
    <property type="entry name" value="LacI"/>
    <property type="match status" value="1"/>
</dbReference>
<dbReference type="GO" id="GO:0000976">
    <property type="term" value="F:transcription cis-regulatory region binding"/>
    <property type="evidence" value="ECO:0007669"/>
    <property type="project" value="TreeGrafter"/>
</dbReference>
<dbReference type="Pfam" id="PF13377">
    <property type="entry name" value="Peripla_BP_3"/>
    <property type="match status" value="1"/>
</dbReference>
<dbReference type="EMBL" id="QSQR01000001">
    <property type="protein sequence ID" value="RGK48478.1"/>
    <property type="molecule type" value="Genomic_DNA"/>
</dbReference>
<dbReference type="Gene3D" id="3.40.50.2300">
    <property type="match status" value="2"/>
</dbReference>
<protein>
    <submittedName>
        <fullName evidence="4">LacI family DNA-binding transcriptional regulator</fullName>
    </submittedName>
</protein>
<keyword evidence="2 4" id="KW-0238">DNA-binding</keyword>
<dbReference type="CDD" id="cd01544">
    <property type="entry name" value="PBP1_GalR"/>
    <property type="match status" value="1"/>
</dbReference>
<evidence type="ECO:0000313" key="5">
    <source>
        <dbReference type="Proteomes" id="UP000260790"/>
    </source>
</evidence>
<evidence type="ECO:0000313" key="4">
    <source>
        <dbReference type="EMBL" id="RGK48478.1"/>
    </source>
</evidence>
<dbReference type="InterPro" id="IPR000843">
    <property type="entry name" value="HTH_LacI"/>
</dbReference>
<dbReference type="SUPFAM" id="SSF47413">
    <property type="entry name" value="lambda repressor-like DNA-binding domains"/>
    <property type="match status" value="1"/>
</dbReference>
<dbReference type="Gene3D" id="1.10.260.40">
    <property type="entry name" value="lambda repressor-like DNA-binding domains"/>
    <property type="match status" value="1"/>
</dbReference>
<reference evidence="4 5" key="1">
    <citation type="submission" date="2018-08" db="EMBL/GenBank/DDBJ databases">
        <title>A genome reference for cultivated species of the human gut microbiota.</title>
        <authorList>
            <person name="Zou Y."/>
            <person name="Xue W."/>
            <person name="Luo G."/>
        </authorList>
    </citation>
    <scope>NUCLEOTIDE SEQUENCE [LARGE SCALE GENOMIC DNA]</scope>
    <source>
        <strain evidence="4 5">TF10-9AT</strain>
    </source>
</reference>
<dbReference type="AlphaFoldDB" id="A0A3E4MF96"/>
<dbReference type="InterPro" id="IPR028082">
    <property type="entry name" value="Peripla_BP_I"/>
</dbReference>
<dbReference type="InterPro" id="IPR010982">
    <property type="entry name" value="Lambda_DNA-bd_dom_sf"/>
</dbReference>
<dbReference type="RefSeq" id="WP_117642276.1">
    <property type="nucleotide sequence ID" value="NZ_QSQR01000001.1"/>
</dbReference>
<dbReference type="InterPro" id="IPR046335">
    <property type="entry name" value="LacI/GalR-like_sensor"/>
</dbReference>
<keyword evidence="3" id="KW-0804">Transcription</keyword>
<gene>
    <name evidence="4" type="ORF">DXD09_01790</name>
</gene>
<dbReference type="SUPFAM" id="SSF53822">
    <property type="entry name" value="Periplasmic binding protein-like I"/>
    <property type="match status" value="1"/>
</dbReference>
<dbReference type="PANTHER" id="PTHR30146">
    <property type="entry name" value="LACI-RELATED TRANSCRIPTIONAL REPRESSOR"/>
    <property type="match status" value="1"/>
</dbReference>
<evidence type="ECO:0000256" key="2">
    <source>
        <dbReference type="ARBA" id="ARBA00023125"/>
    </source>
</evidence>
<dbReference type="PROSITE" id="PS50932">
    <property type="entry name" value="HTH_LACI_2"/>
    <property type="match status" value="1"/>
</dbReference>